<protein>
    <submittedName>
        <fullName evidence="2">Uncharacterized protein</fullName>
    </submittedName>
</protein>
<organism evidence="1 2">
    <name type="scientific">Steinernema glaseri</name>
    <dbReference type="NCBI Taxonomy" id="37863"/>
    <lineage>
        <taxon>Eukaryota</taxon>
        <taxon>Metazoa</taxon>
        <taxon>Ecdysozoa</taxon>
        <taxon>Nematoda</taxon>
        <taxon>Chromadorea</taxon>
        <taxon>Rhabditida</taxon>
        <taxon>Tylenchina</taxon>
        <taxon>Panagrolaimomorpha</taxon>
        <taxon>Strongyloidoidea</taxon>
        <taxon>Steinernematidae</taxon>
        <taxon>Steinernema</taxon>
    </lineage>
</organism>
<dbReference type="GO" id="GO:0016020">
    <property type="term" value="C:membrane"/>
    <property type="evidence" value="ECO:0007669"/>
    <property type="project" value="InterPro"/>
</dbReference>
<accession>A0A1I7Y6D2</accession>
<sequence length="71" mass="8310">MYSFPELMADGTEEQLYRTLLDPLRYEKDVRPTLHHSMPTNVTFGFLLNQIVEMVRSLFALPRPHASRAFL</sequence>
<dbReference type="AlphaFoldDB" id="A0A1I7Y6D2"/>
<dbReference type="Proteomes" id="UP000095287">
    <property type="component" value="Unplaced"/>
</dbReference>
<name>A0A1I7Y6D2_9BILA</name>
<proteinExistence type="predicted"/>
<dbReference type="Gene3D" id="2.70.170.10">
    <property type="entry name" value="Neurotransmitter-gated ion-channel ligand-binding domain"/>
    <property type="match status" value="1"/>
</dbReference>
<dbReference type="GO" id="GO:0005230">
    <property type="term" value="F:extracellular ligand-gated monoatomic ion channel activity"/>
    <property type="evidence" value="ECO:0007669"/>
    <property type="project" value="InterPro"/>
</dbReference>
<evidence type="ECO:0000313" key="1">
    <source>
        <dbReference type="Proteomes" id="UP000095287"/>
    </source>
</evidence>
<evidence type="ECO:0000313" key="2">
    <source>
        <dbReference type="WBParaSite" id="L893_g13201.t1"/>
    </source>
</evidence>
<dbReference type="WBParaSite" id="L893_g13201.t1">
    <property type="protein sequence ID" value="L893_g13201.t1"/>
    <property type="gene ID" value="L893_g13201"/>
</dbReference>
<dbReference type="SUPFAM" id="SSF63712">
    <property type="entry name" value="Nicotinic receptor ligand binding domain-like"/>
    <property type="match status" value="1"/>
</dbReference>
<dbReference type="InterPro" id="IPR036734">
    <property type="entry name" value="Neur_chan_lig-bd_sf"/>
</dbReference>
<reference evidence="2" key="1">
    <citation type="submission" date="2016-11" db="UniProtKB">
        <authorList>
            <consortium name="WormBaseParasite"/>
        </authorList>
    </citation>
    <scope>IDENTIFICATION</scope>
</reference>
<keyword evidence="1" id="KW-1185">Reference proteome</keyword>